<name>M7ZDK0_TRIUA</name>
<reference evidence="1" key="1">
    <citation type="journal article" date="2013" name="Nature">
        <title>Draft genome of the wheat A-genome progenitor Triticum urartu.</title>
        <authorList>
            <person name="Ling H.Q."/>
            <person name="Zhao S."/>
            <person name="Liu D."/>
            <person name="Wang J."/>
            <person name="Sun H."/>
            <person name="Zhang C."/>
            <person name="Fan H."/>
            <person name="Li D."/>
            <person name="Dong L."/>
            <person name="Tao Y."/>
            <person name="Gao C."/>
            <person name="Wu H."/>
            <person name="Li Y."/>
            <person name="Cui Y."/>
            <person name="Guo X."/>
            <person name="Zheng S."/>
            <person name="Wang B."/>
            <person name="Yu K."/>
            <person name="Liang Q."/>
            <person name="Yang W."/>
            <person name="Lou X."/>
            <person name="Chen J."/>
            <person name="Feng M."/>
            <person name="Jian J."/>
            <person name="Zhang X."/>
            <person name="Luo G."/>
            <person name="Jiang Y."/>
            <person name="Liu J."/>
            <person name="Wang Z."/>
            <person name="Sha Y."/>
            <person name="Zhang B."/>
            <person name="Wu H."/>
            <person name="Tang D."/>
            <person name="Shen Q."/>
            <person name="Xue P."/>
            <person name="Zou S."/>
            <person name="Wang X."/>
            <person name="Liu X."/>
            <person name="Wang F."/>
            <person name="Yang Y."/>
            <person name="An X."/>
            <person name="Dong Z."/>
            <person name="Zhang K."/>
            <person name="Zhang X."/>
            <person name="Luo M.C."/>
            <person name="Dvorak J."/>
            <person name="Tong Y."/>
            <person name="Wang J."/>
            <person name="Yang H."/>
            <person name="Li Z."/>
            <person name="Wang D."/>
            <person name="Zhang A."/>
            <person name="Wang J."/>
        </authorList>
    </citation>
    <scope>NUCLEOTIDE SEQUENCE</scope>
</reference>
<sequence length="79" mass="8678">MAELEPGCTGEASSVLPLAADKLWLFEDSSHCLVAQIWQESTAYPETPIGRGTAYAFQRELDSAISDFTKVEILNSELQ</sequence>
<organism evidence="1">
    <name type="scientific">Triticum urartu</name>
    <name type="common">Red wild einkorn</name>
    <name type="synonym">Crithodium urartu</name>
    <dbReference type="NCBI Taxonomy" id="4572"/>
    <lineage>
        <taxon>Eukaryota</taxon>
        <taxon>Viridiplantae</taxon>
        <taxon>Streptophyta</taxon>
        <taxon>Embryophyta</taxon>
        <taxon>Tracheophyta</taxon>
        <taxon>Spermatophyta</taxon>
        <taxon>Magnoliopsida</taxon>
        <taxon>Liliopsida</taxon>
        <taxon>Poales</taxon>
        <taxon>Poaceae</taxon>
        <taxon>BOP clade</taxon>
        <taxon>Pooideae</taxon>
        <taxon>Triticodae</taxon>
        <taxon>Triticeae</taxon>
        <taxon>Triticinae</taxon>
        <taxon>Triticum</taxon>
    </lineage>
</organism>
<proteinExistence type="predicted"/>
<gene>
    <name evidence="1" type="ORF">TRIUR3_08798</name>
</gene>
<dbReference type="STRING" id="4572.M7ZDK0"/>
<accession>M7ZDK0</accession>
<protein>
    <submittedName>
        <fullName evidence="1">Uncharacterized protein</fullName>
    </submittedName>
</protein>
<evidence type="ECO:0000313" key="1">
    <source>
        <dbReference type="EMBL" id="EMS58142.1"/>
    </source>
</evidence>
<dbReference type="AlphaFoldDB" id="M7ZDK0"/>
<dbReference type="EMBL" id="KD136492">
    <property type="protein sequence ID" value="EMS58142.1"/>
    <property type="molecule type" value="Genomic_DNA"/>
</dbReference>